<dbReference type="GO" id="GO:0005634">
    <property type="term" value="C:nucleus"/>
    <property type="evidence" value="ECO:0007669"/>
    <property type="project" value="UniProtKB-SubCell"/>
</dbReference>
<keyword evidence="3 6" id="KW-0805">Transcription regulation</keyword>
<keyword evidence="5 6" id="KW-0539">Nucleus</keyword>
<accession>A0AAV2EEU9</accession>
<dbReference type="Pfam" id="PF04844">
    <property type="entry name" value="Ovate"/>
    <property type="match status" value="1"/>
</dbReference>
<comment type="subcellular location">
    <subcellularLocation>
        <location evidence="1 6">Nucleus</location>
    </subcellularLocation>
</comment>
<dbReference type="InterPro" id="IPR038933">
    <property type="entry name" value="Ovate"/>
</dbReference>
<dbReference type="GO" id="GO:0045892">
    <property type="term" value="P:negative regulation of DNA-templated transcription"/>
    <property type="evidence" value="ECO:0007669"/>
    <property type="project" value="UniProtKB-UniRule"/>
</dbReference>
<evidence type="ECO:0000256" key="3">
    <source>
        <dbReference type="ARBA" id="ARBA00023015"/>
    </source>
</evidence>
<proteinExistence type="predicted"/>
<name>A0AAV2EEU9_9ROSI</name>
<feature type="region of interest" description="Disordered" evidence="7">
    <location>
        <begin position="37"/>
        <end position="94"/>
    </location>
</feature>
<sequence>MRKRLNNLKRSFSSFHLCRTKRGDAVAPTAAAYRLSPYNPKARDTNFPKFPSPPPTTPDDRRRPLANQPRRMVPSHSRSPLLHDNLSASDCDSDSIESARRSDARWQARTNYANKISLHSCDFGPGGDPDPESRNPKLENGSKKSGAVVAPCDEGDEETEEDGARDGDETESFRYSSRSFSFDDTSCEFNRAGETTGSENEEVRLLRRAADDGGEERIPNPTDMRRQVLMGLRSPSPAGELDGGGGSMGEAMAVVRKSTDPKGDFKRSMLEMIAEKEIYDAKELEELLQCLLSLNSREYHGDIVEAFSEIWKVIFIGD</sequence>
<dbReference type="InterPro" id="IPR006458">
    <property type="entry name" value="Ovate_C"/>
</dbReference>
<evidence type="ECO:0000313" key="10">
    <source>
        <dbReference type="Proteomes" id="UP001497516"/>
    </source>
</evidence>
<gene>
    <name evidence="9" type="ORF">LTRI10_LOCUS25499</name>
</gene>
<dbReference type="NCBIfam" id="TIGR01568">
    <property type="entry name" value="A_thal_3678"/>
    <property type="match status" value="1"/>
</dbReference>
<dbReference type="PROSITE" id="PS51754">
    <property type="entry name" value="OVATE"/>
    <property type="match status" value="1"/>
</dbReference>
<feature type="region of interest" description="Disordered" evidence="7">
    <location>
        <begin position="117"/>
        <end position="176"/>
    </location>
</feature>
<evidence type="ECO:0000256" key="7">
    <source>
        <dbReference type="SAM" id="MobiDB-lite"/>
    </source>
</evidence>
<feature type="domain" description="OVATE" evidence="8">
    <location>
        <begin position="254"/>
        <end position="313"/>
    </location>
</feature>
<dbReference type="EMBL" id="OZ034817">
    <property type="protein sequence ID" value="CAL1384282.1"/>
    <property type="molecule type" value="Genomic_DNA"/>
</dbReference>
<organism evidence="9 10">
    <name type="scientific">Linum trigynum</name>
    <dbReference type="NCBI Taxonomy" id="586398"/>
    <lineage>
        <taxon>Eukaryota</taxon>
        <taxon>Viridiplantae</taxon>
        <taxon>Streptophyta</taxon>
        <taxon>Embryophyta</taxon>
        <taxon>Tracheophyta</taxon>
        <taxon>Spermatophyta</taxon>
        <taxon>Magnoliopsida</taxon>
        <taxon>eudicotyledons</taxon>
        <taxon>Gunneridae</taxon>
        <taxon>Pentapetalae</taxon>
        <taxon>rosids</taxon>
        <taxon>fabids</taxon>
        <taxon>Malpighiales</taxon>
        <taxon>Linaceae</taxon>
        <taxon>Linum</taxon>
    </lineage>
</organism>
<evidence type="ECO:0000256" key="2">
    <source>
        <dbReference type="ARBA" id="ARBA00022491"/>
    </source>
</evidence>
<evidence type="ECO:0000256" key="4">
    <source>
        <dbReference type="ARBA" id="ARBA00023163"/>
    </source>
</evidence>
<dbReference type="AlphaFoldDB" id="A0AAV2EEU9"/>
<keyword evidence="2 6" id="KW-0678">Repressor</keyword>
<dbReference type="PANTHER" id="PTHR33057">
    <property type="entry name" value="TRANSCRIPTION REPRESSOR OFP7-RELATED"/>
    <property type="match status" value="1"/>
</dbReference>
<dbReference type="Proteomes" id="UP001497516">
    <property type="component" value="Chromosome 4"/>
</dbReference>
<keyword evidence="10" id="KW-1185">Reference proteome</keyword>
<reference evidence="9 10" key="1">
    <citation type="submission" date="2024-04" db="EMBL/GenBank/DDBJ databases">
        <authorList>
            <person name="Fracassetti M."/>
        </authorList>
    </citation>
    <scope>NUCLEOTIDE SEQUENCE [LARGE SCALE GENOMIC DNA]</scope>
</reference>
<evidence type="ECO:0000256" key="5">
    <source>
        <dbReference type="ARBA" id="ARBA00023242"/>
    </source>
</evidence>
<evidence type="ECO:0000256" key="6">
    <source>
        <dbReference type="RuleBase" id="RU367028"/>
    </source>
</evidence>
<evidence type="ECO:0000256" key="1">
    <source>
        <dbReference type="ARBA" id="ARBA00004123"/>
    </source>
</evidence>
<evidence type="ECO:0000259" key="8">
    <source>
        <dbReference type="PROSITE" id="PS51754"/>
    </source>
</evidence>
<dbReference type="PANTHER" id="PTHR33057:SF224">
    <property type="entry name" value="TRANSCRIPTION REPRESSOR"/>
    <property type="match status" value="1"/>
</dbReference>
<evidence type="ECO:0000313" key="9">
    <source>
        <dbReference type="EMBL" id="CAL1384282.1"/>
    </source>
</evidence>
<comment type="function">
    <text evidence="6">Transcriptional repressor that regulates multiple aspects of plant growth and development.</text>
</comment>
<feature type="compositionally biased region" description="Basic and acidic residues" evidence="7">
    <location>
        <begin position="131"/>
        <end position="142"/>
    </location>
</feature>
<keyword evidence="4 6" id="KW-0804">Transcription</keyword>
<protein>
    <recommendedName>
        <fullName evidence="6">Transcription repressor</fullName>
    </recommendedName>
    <alternativeName>
        <fullName evidence="6">Ovate family protein</fullName>
    </alternativeName>
</protein>